<dbReference type="GO" id="GO:0009252">
    <property type="term" value="P:peptidoglycan biosynthetic process"/>
    <property type="evidence" value="ECO:0007669"/>
    <property type="project" value="UniProtKB-UniRule"/>
</dbReference>
<keyword evidence="2 11" id="KW-1003">Cell membrane</keyword>
<keyword evidence="10 11" id="KW-0961">Cell wall biogenesis/degradation</keyword>
<dbReference type="EMBL" id="FOGS01000009">
    <property type="protein sequence ID" value="SES19933.1"/>
    <property type="molecule type" value="Genomic_DNA"/>
</dbReference>
<evidence type="ECO:0000256" key="1">
    <source>
        <dbReference type="ARBA" id="ARBA00004141"/>
    </source>
</evidence>
<protein>
    <recommendedName>
        <fullName evidence="11">Peptidoglycan glycosyltransferase MrdB</fullName>
        <shortName evidence="11">PGT</shortName>
        <ecNumber evidence="11">2.4.99.28</ecNumber>
    </recommendedName>
    <alternativeName>
        <fullName evidence="11">Cell elongation protein RodA</fullName>
    </alternativeName>
    <alternativeName>
        <fullName evidence="11">Cell wall polymerase</fullName>
    </alternativeName>
    <alternativeName>
        <fullName evidence="11">Peptidoglycan polymerase</fullName>
        <shortName evidence="11">PG polymerase</shortName>
    </alternativeName>
</protein>
<feature type="transmembrane region" description="Helical" evidence="11">
    <location>
        <begin position="36"/>
        <end position="56"/>
    </location>
</feature>
<evidence type="ECO:0000256" key="10">
    <source>
        <dbReference type="ARBA" id="ARBA00023316"/>
    </source>
</evidence>
<feature type="transmembrane region" description="Helical" evidence="11">
    <location>
        <begin position="94"/>
        <end position="114"/>
    </location>
</feature>
<comment type="similarity">
    <text evidence="11">Belongs to the SEDS family. MrdB/RodA subfamily.</text>
</comment>
<dbReference type="NCBIfam" id="TIGR02210">
    <property type="entry name" value="rodA_shape"/>
    <property type="match status" value="1"/>
</dbReference>
<keyword evidence="8 11" id="KW-1133">Transmembrane helix</keyword>
<dbReference type="GO" id="GO:0015648">
    <property type="term" value="F:lipid-linked peptidoglycan transporter activity"/>
    <property type="evidence" value="ECO:0007669"/>
    <property type="project" value="TreeGrafter"/>
</dbReference>
<feature type="transmembrane region" description="Helical" evidence="11">
    <location>
        <begin position="355"/>
        <end position="376"/>
    </location>
</feature>
<dbReference type="RefSeq" id="WP_092828727.1">
    <property type="nucleotide sequence ID" value="NZ_FOGS01000009.1"/>
</dbReference>
<dbReference type="GO" id="GO:0008360">
    <property type="term" value="P:regulation of cell shape"/>
    <property type="evidence" value="ECO:0007669"/>
    <property type="project" value="UniProtKB-KW"/>
</dbReference>
<evidence type="ECO:0000256" key="6">
    <source>
        <dbReference type="ARBA" id="ARBA00022960"/>
    </source>
</evidence>
<evidence type="ECO:0000256" key="8">
    <source>
        <dbReference type="ARBA" id="ARBA00022989"/>
    </source>
</evidence>
<dbReference type="UniPathway" id="UPA00219"/>
<dbReference type="GO" id="GO:0032153">
    <property type="term" value="C:cell division site"/>
    <property type="evidence" value="ECO:0007669"/>
    <property type="project" value="TreeGrafter"/>
</dbReference>
<keyword evidence="11" id="KW-0997">Cell inner membrane</keyword>
<evidence type="ECO:0000256" key="2">
    <source>
        <dbReference type="ARBA" id="ARBA00022475"/>
    </source>
</evidence>
<reference evidence="13" key="1">
    <citation type="submission" date="2016-10" db="EMBL/GenBank/DDBJ databases">
        <authorList>
            <person name="Varghese N."/>
            <person name="Submissions S."/>
        </authorList>
    </citation>
    <scope>NUCLEOTIDE SEQUENCE [LARGE SCALE GENOMIC DNA]</scope>
    <source>
        <strain evidence="13">CGMCC 1.6495</strain>
    </source>
</reference>
<name>A0A1H9VF83_9GAMM</name>
<proteinExistence type="inferred from homology"/>
<dbReference type="InterPro" id="IPR001182">
    <property type="entry name" value="FtsW/RodA"/>
</dbReference>
<keyword evidence="3 11" id="KW-0328">Glycosyltransferase</keyword>
<dbReference type="STRING" id="416874.SAMN04487958_10944"/>
<dbReference type="PANTHER" id="PTHR30474:SF1">
    <property type="entry name" value="PEPTIDOGLYCAN GLYCOSYLTRANSFERASE MRDB"/>
    <property type="match status" value="1"/>
</dbReference>
<gene>
    <name evidence="11" type="primary">mrdB</name>
    <name evidence="11" type="synonym">rodA</name>
    <name evidence="12" type="ORF">SAMN04487958_10944</name>
</gene>
<evidence type="ECO:0000256" key="3">
    <source>
        <dbReference type="ARBA" id="ARBA00022676"/>
    </source>
</evidence>
<dbReference type="PROSITE" id="PS00428">
    <property type="entry name" value="FTSW_RODA_SPOVE"/>
    <property type="match status" value="1"/>
</dbReference>
<dbReference type="InterPro" id="IPR018365">
    <property type="entry name" value="Cell_cycle_FtsW-rel_CS"/>
</dbReference>
<dbReference type="GO" id="GO:0071555">
    <property type="term" value="P:cell wall organization"/>
    <property type="evidence" value="ECO:0007669"/>
    <property type="project" value="UniProtKB-KW"/>
</dbReference>
<keyword evidence="5 11" id="KW-0812">Transmembrane</keyword>
<comment type="catalytic activity">
    <reaction evidence="11">
        <text>[GlcNAc-(1-&gt;4)-Mur2Ac(oyl-L-Ala-gamma-D-Glu-L-Lys-D-Ala-D-Ala)](n)-di-trans,octa-cis-undecaprenyl diphosphate + beta-D-GlcNAc-(1-&gt;4)-Mur2Ac(oyl-L-Ala-gamma-D-Glu-L-Lys-D-Ala-D-Ala)-di-trans,octa-cis-undecaprenyl diphosphate = [GlcNAc-(1-&gt;4)-Mur2Ac(oyl-L-Ala-gamma-D-Glu-L-Lys-D-Ala-D-Ala)](n+1)-di-trans,octa-cis-undecaprenyl diphosphate + di-trans,octa-cis-undecaprenyl diphosphate + H(+)</text>
        <dbReference type="Rhea" id="RHEA:23708"/>
        <dbReference type="Rhea" id="RHEA-COMP:9602"/>
        <dbReference type="Rhea" id="RHEA-COMP:9603"/>
        <dbReference type="ChEBI" id="CHEBI:15378"/>
        <dbReference type="ChEBI" id="CHEBI:58405"/>
        <dbReference type="ChEBI" id="CHEBI:60033"/>
        <dbReference type="ChEBI" id="CHEBI:78435"/>
        <dbReference type="EC" id="2.4.99.28"/>
    </reaction>
</comment>
<keyword evidence="6 11" id="KW-0133">Cell shape</keyword>
<organism evidence="12 13">
    <name type="scientific">Vreelandella subterranea</name>
    <dbReference type="NCBI Taxonomy" id="416874"/>
    <lineage>
        <taxon>Bacteria</taxon>
        <taxon>Pseudomonadati</taxon>
        <taxon>Pseudomonadota</taxon>
        <taxon>Gammaproteobacteria</taxon>
        <taxon>Oceanospirillales</taxon>
        <taxon>Halomonadaceae</taxon>
        <taxon>Vreelandella</taxon>
    </lineage>
</organism>
<dbReference type="HAMAP" id="MF_02079">
    <property type="entry name" value="PGT_RodA"/>
    <property type="match status" value="1"/>
</dbReference>
<dbReference type="Pfam" id="PF01098">
    <property type="entry name" value="FTSW_RODA_SPOVE"/>
    <property type="match status" value="1"/>
</dbReference>
<keyword evidence="7 11" id="KW-0573">Peptidoglycan synthesis</keyword>
<evidence type="ECO:0000256" key="7">
    <source>
        <dbReference type="ARBA" id="ARBA00022984"/>
    </source>
</evidence>
<keyword evidence="9 11" id="KW-0472">Membrane</keyword>
<evidence type="ECO:0000313" key="13">
    <source>
        <dbReference type="Proteomes" id="UP000198505"/>
    </source>
</evidence>
<comment type="function">
    <text evidence="11">Peptidoglycan polymerase that is essential for cell wall elongation.</text>
</comment>
<dbReference type="InterPro" id="IPR011923">
    <property type="entry name" value="RodA/MrdB"/>
</dbReference>
<evidence type="ECO:0000256" key="4">
    <source>
        <dbReference type="ARBA" id="ARBA00022679"/>
    </source>
</evidence>
<evidence type="ECO:0000313" key="12">
    <source>
        <dbReference type="EMBL" id="SES19933.1"/>
    </source>
</evidence>
<dbReference type="GO" id="GO:0005886">
    <property type="term" value="C:plasma membrane"/>
    <property type="evidence" value="ECO:0007669"/>
    <property type="project" value="UniProtKB-SubCell"/>
</dbReference>
<keyword evidence="4 11" id="KW-0808">Transferase</keyword>
<dbReference type="AlphaFoldDB" id="A0A1H9VF83"/>
<feature type="transmembrane region" description="Helical" evidence="11">
    <location>
        <begin position="322"/>
        <end position="349"/>
    </location>
</feature>
<feature type="transmembrane region" description="Helical" evidence="11">
    <location>
        <begin position="180"/>
        <end position="197"/>
    </location>
</feature>
<accession>A0A1H9VF83</accession>
<evidence type="ECO:0000256" key="11">
    <source>
        <dbReference type="HAMAP-Rule" id="MF_02079"/>
    </source>
</evidence>
<dbReference type="PANTHER" id="PTHR30474">
    <property type="entry name" value="CELL CYCLE PROTEIN"/>
    <property type="match status" value="1"/>
</dbReference>
<evidence type="ECO:0000256" key="5">
    <source>
        <dbReference type="ARBA" id="ARBA00022692"/>
    </source>
</evidence>
<dbReference type="GO" id="GO:0051301">
    <property type="term" value="P:cell division"/>
    <property type="evidence" value="ECO:0007669"/>
    <property type="project" value="InterPro"/>
</dbReference>
<feature type="transmembrane region" description="Helical" evidence="11">
    <location>
        <begin position="289"/>
        <end position="310"/>
    </location>
</feature>
<keyword evidence="13" id="KW-1185">Reference proteome</keyword>
<feature type="transmembrane region" description="Helical" evidence="11">
    <location>
        <begin position="155"/>
        <end position="174"/>
    </location>
</feature>
<evidence type="ECO:0000256" key="9">
    <source>
        <dbReference type="ARBA" id="ARBA00023136"/>
    </source>
</evidence>
<feature type="transmembrane region" description="Helical" evidence="11">
    <location>
        <begin position="68"/>
        <end position="88"/>
    </location>
</feature>
<comment type="pathway">
    <text evidence="11">Cell wall biogenesis; peptidoglycan biosynthesis.</text>
</comment>
<sequence>MPWQAITRSIRGYPVRSSGGIPKRRSIWERIHMDPWLLGLLLVLMGSGLLVIYSASGQNMNVVIAQSIRFGIALVAMLVVAQLSPIFFLRWTPLAYGVGVLMLVAVELVGDIGMGAQRWLEIPGVIRFQPSEMMKLAVPMMVAAYLYRCELPPRLRDIAVCALIIGLPVALIAAQPDLGTSLLVASAAIIVVLLAGLSWRLIGLVCVLLASGLPLLWMNLHNYQRQRILTFLNPETDPLGSGWNIIQSTTAIGSGGVFGKGWLEGTQSQLEFLPERHTDFIVAVLGEEVGLVGMVVLIFLYLLIVSRGLWLASESQNTFGRLVAGSIILTFFIYVFVNIGMVSGILPVVGVPLPLVSYGGTSSVTLLLGFGILMSIHAHRRLLPR</sequence>
<dbReference type="EC" id="2.4.99.28" evidence="11"/>
<comment type="subcellular location">
    <subcellularLocation>
        <location evidence="11">Cell inner membrane</location>
        <topology evidence="11">Multi-pass membrane protein</topology>
    </subcellularLocation>
    <subcellularLocation>
        <location evidence="1">Membrane</location>
        <topology evidence="1">Multi-pass membrane protein</topology>
    </subcellularLocation>
</comment>
<dbReference type="Proteomes" id="UP000198505">
    <property type="component" value="Unassembled WGS sequence"/>
</dbReference>
<dbReference type="GO" id="GO:0008955">
    <property type="term" value="F:peptidoglycan glycosyltransferase activity"/>
    <property type="evidence" value="ECO:0007669"/>
    <property type="project" value="UniProtKB-UniRule"/>
</dbReference>